<dbReference type="InterPro" id="IPR050237">
    <property type="entry name" value="ATP-dep_AMP-bd_enzyme"/>
</dbReference>
<dbReference type="PANTHER" id="PTHR43767:SF11">
    <property type="entry name" value="MEDIUM-CHAIN-FATTY-ACID--COA LIGASE"/>
    <property type="match status" value="1"/>
</dbReference>
<comment type="caution">
    <text evidence="3">The sequence shown here is derived from an EMBL/GenBank/DDBJ whole genome shotgun (WGS) entry which is preliminary data.</text>
</comment>
<dbReference type="Pfam" id="PF00501">
    <property type="entry name" value="AMP-binding"/>
    <property type="match status" value="1"/>
</dbReference>
<evidence type="ECO:0000259" key="2">
    <source>
        <dbReference type="Pfam" id="PF13193"/>
    </source>
</evidence>
<sequence length="541" mass="57979">MSVNHGEMQAFTLTLDKFLSHAARWHPDVEVVTAREGGSRERIGYAGMRQRSRRLSSVLAGLGIRMRDHVATLAWNTQGHVETWFATMGMGAVCHTLNPRLAEAHLASMLAQSQARVLVASADLVPLARRIASQAGSVERILTIDGTAETVDGAPMAVALEPMIAQAQEDDVAWGAFAEDAPCGLCFTSGTTGAPKGVTYTHRGNYLHTLRSLQADSMAISSRDSVLLAVPMFHANGWGVPFAAPAVGARLILPGRQLDGASLAQLINAESVTVAIGIATVWLALAEHLEATGESTPSLKRVIVGGAPMTPALMQRIEQCLGASVQTSWGMTELSPTGTMSPPDDPARMPHVSGRPAIGMDLLLTDAQGVPLSQQRGQEGHLRVKGASVIERYFGDLQAAVDAQGWFATGDLARIDEQGNLIIVGRAKDLIKSGGEWINPSEIEDIVGELPEVSLSTVIGRAHPKWGERPILLVELREGCTFDDQAVLNALRGRVASWWLPDEVIRLERMPLAATGKIDKMRLRVEYGGMDPALQVPVARP</sequence>
<name>A0A7W3FKY2_9GAMM</name>
<dbReference type="GO" id="GO:0016877">
    <property type="term" value="F:ligase activity, forming carbon-sulfur bonds"/>
    <property type="evidence" value="ECO:0007669"/>
    <property type="project" value="UniProtKB-ARBA"/>
</dbReference>
<dbReference type="RefSeq" id="WP_182338574.1">
    <property type="nucleotide sequence ID" value="NZ_JACGXS010000002.1"/>
</dbReference>
<dbReference type="InterPro" id="IPR025110">
    <property type="entry name" value="AMP-bd_C"/>
</dbReference>
<dbReference type="EMBL" id="JACGXS010000002">
    <property type="protein sequence ID" value="MBA8681445.1"/>
    <property type="molecule type" value="Genomic_DNA"/>
</dbReference>
<accession>A0A7W3FKY2</accession>
<organism evidence="3 4">
    <name type="scientific">Stenotrophomonas tumulicola</name>
    <dbReference type="NCBI Taxonomy" id="1685415"/>
    <lineage>
        <taxon>Bacteria</taxon>
        <taxon>Pseudomonadati</taxon>
        <taxon>Pseudomonadota</taxon>
        <taxon>Gammaproteobacteria</taxon>
        <taxon>Lysobacterales</taxon>
        <taxon>Lysobacteraceae</taxon>
        <taxon>Stenotrophomonas</taxon>
    </lineage>
</organism>
<dbReference type="InterPro" id="IPR020845">
    <property type="entry name" value="AMP-binding_CS"/>
</dbReference>
<feature type="domain" description="AMP-binding enzyme C-terminal" evidence="2">
    <location>
        <begin position="442"/>
        <end position="517"/>
    </location>
</feature>
<protein>
    <submittedName>
        <fullName evidence="3">AMP-binding protein</fullName>
    </submittedName>
</protein>
<dbReference type="Pfam" id="PF13193">
    <property type="entry name" value="AMP-binding_C"/>
    <property type="match status" value="1"/>
</dbReference>
<evidence type="ECO:0000313" key="3">
    <source>
        <dbReference type="EMBL" id="MBA8681445.1"/>
    </source>
</evidence>
<dbReference type="SUPFAM" id="SSF56801">
    <property type="entry name" value="Acetyl-CoA synthetase-like"/>
    <property type="match status" value="1"/>
</dbReference>
<evidence type="ECO:0000313" key="4">
    <source>
        <dbReference type="Proteomes" id="UP000547058"/>
    </source>
</evidence>
<dbReference type="Gene3D" id="3.40.50.12780">
    <property type="entry name" value="N-terminal domain of ligase-like"/>
    <property type="match status" value="1"/>
</dbReference>
<feature type="domain" description="AMP-dependent synthetase/ligase" evidence="1">
    <location>
        <begin position="21"/>
        <end position="394"/>
    </location>
</feature>
<evidence type="ECO:0000259" key="1">
    <source>
        <dbReference type="Pfam" id="PF00501"/>
    </source>
</evidence>
<dbReference type="InterPro" id="IPR000873">
    <property type="entry name" value="AMP-dep_synth/lig_dom"/>
</dbReference>
<dbReference type="PROSITE" id="PS00455">
    <property type="entry name" value="AMP_BINDING"/>
    <property type="match status" value="1"/>
</dbReference>
<dbReference type="AlphaFoldDB" id="A0A7W3FKY2"/>
<dbReference type="InterPro" id="IPR045851">
    <property type="entry name" value="AMP-bd_C_sf"/>
</dbReference>
<dbReference type="InterPro" id="IPR042099">
    <property type="entry name" value="ANL_N_sf"/>
</dbReference>
<dbReference type="Gene3D" id="3.30.300.30">
    <property type="match status" value="1"/>
</dbReference>
<proteinExistence type="predicted"/>
<dbReference type="PANTHER" id="PTHR43767">
    <property type="entry name" value="LONG-CHAIN-FATTY-ACID--COA LIGASE"/>
    <property type="match status" value="1"/>
</dbReference>
<reference evidence="3 4" key="1">
    <citation type="submission" date="2020-08" db="EMBL/GenBank/DDBJ databases">
        <title>Stenotrophomonas tumulicola JCM 30961.</title>
        <authorList>
            <person name="Deng Y."/>
        </authorList>
    </citation>
    <scope>NUCLEOTIDE SEQUENCE [LARGE SCALE GENOMIC DNA]</scope>
    <source>
        <strain evidence="3 4">JCM 30961</strain>
    </source>
</reference>
<gene>
    <name evidence="3" type="ORF">H4O11_06435</name>
</gene>
<keyword evidence="4" id="KW-1185">Reference proteome</keyword>
<dbReference type="Proteomes" id="UP000547058">
    <property type="component" value="Unassembled WGS sequence"/>
</dbReference>